<dbReference type="PANTHER" id="PTHR11106:SF27">
    <property type="entry name" value="MACRO DOMAIN-CONTAINING PROTEIN"/>
    <property type="match status" value="1"/>
</dbReference>
<dbReference type="InterPro" id="IPR002589">
    <property type="entry name" value="Macro_dom"/>
</dbReference>
<sequence>MTQQERLDYLVRGLAAERPGTAVPQDGCEKRALLRGLMNLRPPVPISPDWLRVQDAFLREEAGARGVVDAQALPAVPGDPRLVLWQGDITRLKAGAIVNAANSALLGCFHPCHNCIDNVIHSAAGLQLRQACHELMEAQGYEEPPGRAKLTPGFNLPAAHVLHTVGPIVDGPLRTSHRRALADCYRACLAAADAALCRSVAFCCISTGVYRFPNRQAAEIAVSAVRAALPDYPRIKQVIFNVFKDIDFSIYRELLG</sequence>
<reference evidence="2" key="1">
    <citation type="submission" date="2020-08" db="EMBL/GenBank/DDBJ databases">
        <title>Genome public.</title>
        <authorList>
            <person name="Liu C."/>
            <person name="Sun Q."/>
        </authorList>
    </citation>
    <scope>NUCLEOTIDE SEQUENCE</scope>
    <source>
        <strain evidence="2">NSJ-52</strain>
    </source>
</reference>
<dbReference type="GO" id="GO:0016787">
    <property type="term" value="F:hydrolase activity"/>
    <property type="evidence" value="ECO:0007669"/>
    <property type="project" value="UniProtKB-KW"/>
</dbReference>
<dbReference type="PANTHER" id="PTHR11106">
    <property type="entry name" value="GANGLIOSIDE INDUCED DIFFERENTIATION ASSOCIATED PROTEIN 2-RELATED"/>
    <property type="match status" value="1"/>
</dbReference>
<dbReference type="InterPro" id="IPR043472">
    <property type="entry name" value="Macro_dom-like"/>
</dbReference>
<comment type="caution">
    <text evidence="2">The sequence shown here is derived from an EMBL/GenBank/DDBJ whole genome shotgun (WGS) entry which is preliminary data.</text>
</comment>
<evidence type="ECO:0000259" key="1">
    <source>
        <dbReference type="PROSITE" id="PS51154"/>
    </source>
</evidence>
<dbReference type="Gene3D" id="3.40.220.10">
    <property type="entry name" value="Leucine Aminopeptidase, subunit E, domain 1"/>
    <property type="match status" value="1"/>
</dbReference>
<dbReference type="CDD" id="cd02908">
    <property type="entry name" value="Macro_OAADPr_deacetylase"/>
    <property type="match status" value="1"/>
</dbReference>
<organism evidence="2 3">
    <name type="scientific">Lawsonibacter faecis</name>
    <dbReference type="NCBI Taxonomy" id="2763052"/>
    <lineage>
        <taxon>Bacteria</taxon>
        <taxon>Bacillati</taxon>
        <taxon>Bacillota</taxon>
        <taxon>Clostridia</taxon>
        <taxon>Eubacteriales</taxon>
        <taxon>Oscillospiraceae</taxon>
        <taxon>Lawsonibacter</taxon>
    </lineage>
</organism>
<evidence type="ECO:0000313" key="3">
    <source>
        <dbReference type="Proteomes" id="UP000607645"/>
    </source>
</evidence>
<feature type="domain" description="Macro" evidence="1">
    <location>
        <begin position="69"/>
        <end position="256"/>
    </location>
</feature>
<proteinExistence type="predicted"/>
<protein>
    <submittedName>
        <fullName evidence="2">Protein-ADP-ribose hydrolase</fullName>
    </submittedName>
</protein>
<dbReference type="Pfam" id="PF01661">
    <property type="entry name" value="Macro"/>
    <property type="match status" value="1"/>
</dbReference>
<gene>
    <name evidence="2" type="ORF">H8S62_05135</name>
</gene>
<dbReference type="EMBL" id="JACOPQ010000003">
    <property type="protein sequence ID" value="MBC5736392.1"/>
    <property type="molecule type" value="Genomic_DNA"/>
</dbReference>
<dbReference type="SMART" id="SM00506">
    <property type="entry name" value="A1pp"/>
    <property type="match status" value="1"/>
</dbReference>
<name>A0A8J6JJG1_9FIRM</name>
<keyword evidence="3" id="KW-1185">Reference proteome</keyword>
<evidence type="ECO:0000313" key="2">
    <source>
        <dbReference type="EMBL" id="MBC5736392.1"/>
    </source>
</evidence>
<accession>A0A8J6JJG1</accession>
<dbReference type="AlphaFoldDB" id="A0A8J6JJG1"/>
<dbReference type="PROSITE" id="PS51154">
    <property type="entry name" value="MACRO"/>
    <property type="match status" value="1"/>
</dbReference>
<dbReference type="NCBIfam" id="NF003163">
    <property type="entry name" value="PRK04143.1"/>
    <property type="match status" value="1"/>
</dbReference>
<dbReference type="SUPFAM" id="SSF52949">
    <property type="entry name" value="Macro domain-like"/>
    <property type="match status" value="1"/>
</dbReference>
<dbReference type="Proteomes" id="UP000607645">
    <property type="component" value="Unassembled WGS sequence"/>
</dbReference>
<dbReference type="RefSeq" id="WP_155147990.1">
    <property type="nucleotide sequence ID" value="NZ_JACOPQ010000003.1"/>
</dbReference>
<keyword evidence="2" id="KW-0378">Hydrolase</keyword>